<evidence type="ECO:0000259" key="1">
    <source>
        <dbReference type="PROSITE" id="PS51350"/>
    </source>
</evidence>
<evidence type="ECO:0000313" key="2">
    <source>
        <dbReference type="EMBL" id="MFC4768634.1"/>
    </source>
</evidence>
<comment type="caution">
    <text evidence="2">The sequence shown here is derived from an EMBL/GenBank/DDBJ whole genome shotgun (WGS) entry which is preliminary data.</text>
</comment>
<proteinExistence type="predicted"/>
<dbReference type="InterPro" id="IPR050399">
    <property type="entry name" value="HPr"/>
</dbReference>
<accession>A0ABV9Q2W9</accession>
<dbReference type="NCBIfam" id="TIGR01003">
    <property type="entry name" value="PTS_HPr_family"/>
    <property type="match status" value="1"/>
</dbReference>
<dbReference type="PANTHER" id="PTHR33705:SF5">
    <property type="entry name" value="HPR-LIKE PROTEIN CRH"/>
    <property type="match status" value="1"/>
</dbReference>
<dbReference type="InterPro" id="IPR035895">
    <property type="entry name" value="HPr-like_sf"/>
</dbReference>
<dbReference type="SUPFAM" id="SSF55594">
    <property type="entry name" value="HPr-like"/>
    <property type="match status" value="1"/>
</dbReference>
<feature type="domain" description="HPr" evidence="1">
    <location>
        <begin position="1"/>
        <end position="82"/>
    </location>
</feature>
<dbReference type="Gene3D" id="3.30.1340.10">
    <property type="entry name" value="HPr-like"/>
    <property type="match status" value="1"/>
</dbReference>
<dbReference type="PROSITE" id="PS51350">
    <property type="entry name" value="PTS_HPR_DOM"/>
    <property type="match status" value="1"/>
</dbReference>
<dbReference type="PRINTS" id="PR00107">
    <property type="entry name" value="PHOSPHOCPHPR"/>
</dbReference>
<dbReference type="Pfam" id="PF00381">
    <property type="entry name" value="PTS-HPr"/>
    <property type="match status" value="1"/>
</dbReference>
<gene>
    <name evidence="2" type="ORF">ACFO8Q_14910</name>
</gene>
<dbReference type="RefSeq" id="WP_380026585.1">
    <property type="nucleotide sequence ID" value="NZ_JBHSHC010000112.1"/>
</dbReference>
<protein>
    <submittedName>
        <fullName evidence="2">HPr family phosphocarrier protein</fullName>
    </submittedName>
</protein>
<organism evidence="2 3">
    <name type="scientific">Effusibacillus consociatus</name>
    <dbReference type="NCBI Taxonomy" id="1117041"/>
    <lineage>
        <taxon>Bacteria</taxon>
        <taxon>Bacillati</taxon>
        <taxon>Bacillota</taxon>
        <taxon>Bacilli</taxon>
        <taxon>Bacillales</taxon>
        <taxon>Alicyclobacillaceae</taxon>
        <taxon>Effusibacillus</taxon>
    </lineage>
</organism>
<dbReference type="InterPro" id="IPR000032">
    <property type="entry name" value="HPr-like"/>
</dbReference>
<dbReference type="EMBL" id="JBHSHC010000112">
    <property type="protein sequence ID" value="MFC4768634.1"/>
    <property type="molecule type" value="Genomic_DNA"/>
</dbReference>
<evidence type="ECO:0000313" key="3">
    <source>
        <dbReference type="Proteomes" id="UP001596002"/>
    </source>
</evidence>
<reference evidence="3" key="1">
    <citation type="journal article" date="2019" name="Int. J. Syst. Evol. Microbiol.">
        <title>The Global Catalogue of Microorganisms (GCM) 10K type strain sequencing project: providing services to taxonomists for standard genome sequencing and annotation.</title>
        <authorList>
            <consortium name="The Broad Institute Genomics Platform"/>
            <consortium name="The Broad Institute Genome Sequencing Center for Infectious Disease"/>
            <person name="Wu L."/>
            <person name="Ma J."/>
        </authorList>
    </citation>
    <scope>NUCLEOTIDE SEQUENCE [LARGE SCALE GENOMIC DNA]</scope>
    <source>
        <strain evidence="3">WYCCWR 12678</strain>
    </source>
</reference>
<dbReference type="PANTHER" id="PTHR33705">
    <property type="entry name" value="PHOSPHOCARRIER PROTEIN HPR"/>
    <property type="match status" value="1"/>
</dbReference>
<dbReference type="Proteomes" id="UP001596002">
    <property type="component" value="Unassembled WGS sequence"/>
</dbReference>
<dbReference type="CDD" id="cd00367">
    <property type="entry name" value="PTS-HPr_like"/>
    <property type="match status" value="1"/>
</dbReference>
<sequence length="82" mass="8865">MVDRQVKVNLRMGLHAREAVLFVKQATQFKSDIFVEKGGKTVNAKSIMGLMSQVISNGSVITIRANGSDAERAVETLVGMVS</sequence>
<name>A0ABV9Q2W9_9BACL</name>
<keyword evidence="3" id="KW-1185">Reference proteome</keyword>